<evidence type="ECO:0000313" key="3">
    <source>
        <dbReference type="EMBL" id="KAK3288609.1"/>
    </source>
</evidence>
<gene>
    <name evidence="3" type="ORF">CYMTET_3921</name>
</gene>
<dbReference type="EMBL" id="LGRX02000428">
    <property type="protein sequence ID" value="KAK3288609.1"/>
    <property type="molecule type" value="Genomic_DNA"/>
</dbReference>
<dbReference type="InterPro" id="IPR006553">
    <property type="entry name" value="Leu-rich_rpt_Cys-con_subtyp"/>
</dbReference>
<dbReference type="InterPro" id="IPR057207">
    <property type="entry name" value="FBXL15_LRR"/>
</dbReference>
<dbReference type="InterPro" id="IPR032675">
    <property type="entry name" value="LRR_dom_sf"/>
</dbReference>
<dbReference type="PANTHER" id="PTHR13318">
    <property type="entry name" value="PARTNER OF PAIRED, ISOFORM B-RELATED"/>
    <property type="match status" value="1"/>
</dbReference>
<keyword evidence="4" id="KW-1185">Reference proteome</keyword>
<comment type="subcellular location">
    <subcellularLocation>
        <location evidence="1">Cytoplasm</location>
        <location evidence="1">Cytoskeleton</location>
        <location evidence="1">Cilium axoneme</location>
    </subcellularLocation>
</comment>
<dbReference type="Proteomes" id="UP001190700">
    <property type="component" value="Unassembled WGS sequence"/>
</dbReference>
<name>A0AAE0H255_9CHLO</name>
<dbReference type="Gene3D" id="3.80.10.10">
    <property type="entry name" value="Ribonuclease Inhibitor"/>
    <property type="match status" value="2"/>
</dbReference>
<sequence>MRGGQLEHVLKKFQLSGKNSGFDDDSMKELSKFTELSALMLENCTSITTAGFLQLGEFLSKKKMETLMIGHANNFTDAVLKLLKEFTKLYRLILRNCTALTGKGFEDFPPTSRLAELDLSRSNNIEDASLKHLAKLAKLMYLNLYGCEKVTGEAFADFGDPHLSLRGLNLRGTSFSSENTFPLLSRFWNMLPRELLYSQT</sequence>
<comment type="caution">
    <text evidence="3">The sequence shown here is derived from an EMBL/GenBank/DDBJ whole genome shotgun (WGS) entry which is preliminary data.</text>
</comment>
<dbReference type="GO" id="GO:0005930">
    <property type="term" value="C:axoneme"/>
    <property type="evidence" value="ECO:0007669"/>
    <property type="project" value="UniProtKB-SubCell"/>
</dbReference>
<evidence type="ECO:0000259" key="2">
    <source>
        <dbReference type="Pfam" id="PF25372"/>
    </source>
</evidence>
<dbReference type="SMART" id="SM00367">
    <property type="entry name" value="LRR_CC"/>
    <property type="match status" value="3"/>
</dbReference>
<dbReference type="Pfam" id="PF25372">
    <property type="entry name" value="DUF7885"/>
    <property type="match status" value="1"/>
</dbReference>
<evidence type="ECO:0000313" key="4">
    <source>
        <dbReference type="Proteomes" id="UP001190700"/>
    </source>
</evidence>
<dbReference type="SUPFAM" id="SSF52047">
    <property type="entry name" value="RNI-like"/>
    <property type="match status" value="1"/>
</dbReference>
<dbReference type="GO" id="GO:0031146">
    <property type="term" value="P:SCF-dependent proteasomal ubiquitin-dependent protein catabolic process"/>
    <property type="evidence" value="ECO:0007669"/>
    <property type="project" value="TreeGrafter"/>
</dbReference>
<dbReference type="AlphaFoldDB" id="A0AAE0H255"/>
<accession>A0AAE0H255</accession>
<proteinExistence type="predicted"/>
<feature type="domain" description="F-box/LRR-repeat protein 15-like leucin rich repeat" evidence="2">
    <location>
        <begin position="35"/>
        <end position="179"/>
    </location>
</feature>
<evidence type="ECO:0000256" key="1">
    <source>
        <dbReference type="ARBA" id="ARBA00004430"/>
    </source>
</evidence>
<organism evidence="3 4">
    <name type="scientific">Cymbomonas tetramitiformis</name>
    <dbReference type="NCBI Taxonomy" id="36881"/>
    <lineage>
        <taxon>Eukaryota</taxon>
        <taxon>Viridiplantae</taxon>
        <taxon>Chlorophyta</taxon>
        <taxon>Pyramimonadophyceae</taxon>
        <taxon>Pyramimonadales</taxon>
        <taxon>Pyramimonadaceae</taxon>
        <taxon>Cymbomonas</taxon>
    </lineage>
</organism>
<dbReference type="GO" id="GO:0019005">
    <property type="term" value="C:SCF ubiquitin ligase complex"/>
    <property type="evidence" value="ECO:0007669"/>
    <property type="project" value="TreeGrafter"/>
</dbReference>
<reference evidence="3 4" key="1">
    <citation type="journal article" date="2015" name="Genome Biol. Evol.">
        <title>Comparative Genomics of a Bacterivorous Green Alga Reveals Evolutionary Causalities and Consequences of Phago-Mixotrophic Mode of Nutrition.</title>
        <authorList>
            <person name="Burns J.A."/>
            <person name="Paasch A."/>
            <person name="Narechania A."/>
            <person name="Kim E."/>
        </authorList>
    </citation>
    <scope>NUCLEOTIDE SEQUENCE [LARGE SCALE GENOMIC DNA]</scope>
    <source>
        <strain evidence="3 4">PLY_AMNH</strain>
    </source>
</reference>
<protein>
    <recommendedName>
        <fullName evidence="2">F-box/LRR-repeat protein 15-like leucin rich repeat domain-containing protein</fullName>
    </recommendedName>
</protein>